<dbReference type="PANTHER" id="PTHR35020">
    <property type="entry name" value="N-ACETYLGLUCOSAMINE-INDUCED PROTEIN 1"/>
    <property type="match status" value="1"/>
</dbReference>
<evidence type="ECO:0008006" key="4">
    <source>
        <dbReference type="Google" id="ProtNLM"/>
    </source>
</evidence>
<sequence length="223" mass="25646">MADDVELGSFPGLTPTDRENLAGGDENFKPHDWDDLIDIIATNNLAILKRKPSHLRRYIKWTNQTKNTYGSITAFILSERLYWKALPLVNGESPSFQCNNTVPFTDPNDYKILLNDWPYGFTSDVTHIVIWSKVRIAEQKPEGYLRPESAALVERFVQRTFVEPLSSQRSKEDVAGDSDRQHGRVLWFRNWTGLQSVRGLEHVHVLVRDAPRDLLDSWIGDRP</sequence>
<dbReference type="InterPro" id="IPR022036">
    <property type="entry name" value="DUF3605"/>
</dbReference>
<feature type="region of interest" description="Disordered" evidence="1">
    <location>
        <begin position="1"/>
        <end position="25"/>
    </location>
</feature>
<proteinExistence type="predicted"/>
<dbReference type="GeneID" id="59293429"/>
<dbReference type="RefSeq" id="XP_037159432.1">
    <property type="nucleotide sequence ID" value="XM_037313666.1"/>
</dbReference>
<accession>A0A8H6CS82</accession>
<comment type="caution">
    <text evidence="2">The sequence shown here is derived from an EMBL/GenBank/DDBJ whole genome shotgun (WGS) entry which is preliminary data.</text>
</comment>
<dbReference type="GO" id="GO:0006044">
    <property type="term" value="P:N-acetylglucosamine metabolic process"/>
    <property type="evidence" value="ECO:0007669"/>
    <property type="project" value="TreeGrafter"/>
</dbReference>
<dbReference type="EMBL" id="JACCJC010000077">
    <property type="protein sequence ID" value="KAF6228617.1"/>
    <property type="molecule type" value="Genomic_DNA"/>
</dbReference>
<dbReference type="OrthoDB" id="498286at2759"/>
<gene>
    <name evidence="2" type="ORF">HO173_011788</name>
</gene>
<evidence type="ECO:0000313" key="2">
    <source>
        <dbReference type="EMBL" id="KAF6228617.1"/>
    </source>
</evidence>
<organism evidence="2 3">
    <name type="scientific">Letharia columbiana</name>
    <dbReference type="NCBI Taxonomy" id="112416"/>
    <lineage>
        <taxon>Eukaryota</taxon>
        <taxon>Fungi</taxon>
        <taxon>Dikarya</taxon>
        <taxon>Ascomycota</taxon>
        <taxon>Pezizomycotina</taxon>
        <taxon>Lecanoromycetes</taxon>
        <taxon>OSLEUM clade</taxon>
        <taxon>Lecanoromycetidae</taxon>
        <taxon>Lecanorales</taxon>
        <taxon>Lecanorineae</taxon>
        <taxon>Parmeliaceae</taxon>
        <taxon>Letharia</taxon>
    </lineage>
</organism>
<dbReference type="PANTHER" id="PTHR35020:SF2">
    <property type="entry name" value="N-ACETYLGLUCOSAMINE-INDUCED PROTEIN 1"/>
    <property type="match status" value="1"/>
</dbReference>
<name>A0A8H6CS82_9LECA</name>
<dbReference type="Proteomes" id="UP000578531">
    <property type="component" value="Unassembled WGS sequence"/>
</dbReference>
<dbReference type="AlphaFoldDB" id="A0A8H6CS82"/>
<feature type="compositionally biased region" description="Basic and acidic residues" evidence="1">
    <location>
        <begin position="16"/>
        <end position="25"/>
    </location>
</feature>
<keyword evidence="3" id="KW-1185">Reference proteome</keyword>
<dbReference type="Pfam" id="PF12239">
    <property type="entry name" value="DUF3605"/>
    <property type="match status" value="1"/>
</dbReference>
<evidence type="ECO:0000313" key="3">
    <source>
        <dbReference type="Proteomes" id="UP000578531"/>
    </source>
</evidence>
<protein>
    <recommendedName>
        <fullName evidence="4">N-acetylglucosamine-induced protein 1</fullName>
    </recommendedName>
</protein>
<dbReference type="GO" id="GO:0005737">
    <property type="term" value="C:cytoplasm"/>
    <property type="evidence" value="ECO:0007669"/>
    <property type="project" value="TreeGrafter"/>
</dbReference>
<evidence type="ECO:0000256" key="1">
    <source>
        <dbReference type="SAM" id="MobiDB-lite"/>
    </source>
</evidence>
<reference evidence="2 3" key="1">
    <citation type="journal article" date="2020" name="Genomics">
        <title>Complete, high-quality genomes from long-read metagenomic sequencing of two wolf lichen thalli reveals enigmatic genome architecture.</title>
        <authorList>
            <person name="McKenzie S.K."/>
            <person name="Walston R.F."/>
            <person name="Allen J.L."/>
        </authorList>
    </citation>
    <scope>NUCLEOTIDE SEQUENCE [LARGE SCALE GENOMIC DNA]</scope>
    <source>
        <strain evidence="2">WasteWater2</strain>
    </source>
</reference>